<dbReference type="PANTHER" id="PTHR46564:SF1">
    <property type="entry name" value="TRANSPOSASE"/>
    <property type="match status" value="1"/>
</dbReference>
<name>A0A9W6WPN1_9STRA</name>
<dbReference type="InterPro" id="IPR047655">
    <property type="entry name" value="Transpos_IS630-like"/>
</dbReference>
<proteinExistence type="predicted"/>
<gene>
    <name evidence="3" type="ORF">Plil01_000318400</name>
</gene>
<feature type="region of interest" description="Disordered" evidence="1">
    <location>
        <begin position="23"/>
        <end position="46"/>
    </location>
</feature>
<comment type="caution">
    <text evidence="3">The sequence shown here is derived from an EMBL/GenBank/DDBJ whole genome shotgun (WGS) entry which is preliminary data.</text>
</comment>
<dbReference type="Pfam" id="PF13358">
    <property type="entry name" value="DDE_3"/>
    <property type="match status" value="1"/>
</dbReference>
<organism evidence="3 4">
    <name type="scientific">Phytophthora lilii</name>
    <dbReference type="NCBI Taxonomy" id="2077276"/>
    <lineage>
        <taxon>Eukaryota</taxon>
        <taxon>Sar</taxon>
        <taxon>Stramenopiles</taxon>
        <taxon>Oomycota</taxon>
        <taxon>Peronosporomycetes</taxon>
        <taxon>Peronosporales</taxon>
        <taxon>Peronosporaceae</taxon>
        <taxon>Phytophthora</taxon>
    </lineage>
</organism>
<dbReference type="PANTHER" id="PTHR46564">
    <property type="entry name" value="TRANSPOSASE"/>
    <property type="match status" value="1"/>
</dbReference>
<feature type="domain" description="Tc1-like transposase DDE" evidence="2">
    <location>
        <begin position="138"/>
        <end position="274"/>
    </location>
</feature>
<dbReference type="Proteomes" id="UP001165083">
    <property type="component" value="Unassembled WGS sequence"/>
</dbReference>
<dbReference type="NCBIfam" id="NF033545">
    <property type="entry name" value="transpos_IS630"/>
    <property type="match status" value="1"/>
</dbReference>
<protein>
    <submittedName>
        <fullName evidence="3">Unnamed protein product</fullName>
    </submittedName>
</protein>
<dbReference type="InterPro" id="IPR036397">
    <property type="entry name" value="RNaseH_sf"/>
</dbReference>
<reference evidence="3" key="1">
    <citation type="submission" date="2023-04" db="EMBL/GenBank/DDBJ databases">
        <title>Phytophthora lilii NBRC 32176.</title>
        <authorList>
            <person name="Ichikawa N."/>
            <person name="Sato H."/>
            <person name="Tonouchi N."/>
        </authorList>
    </citation>
    <scope>NUCLEOTIDE SEQUENCE</scope>
    <source>
        <strain evidence="3">NBRC 32176</strain>
    </source>
</reference>
<evidence type="ECO:0000313" key="4">
    <source>
        <dbReference type="Proteomes" id="UP001165083"/>
    </source>
</evidence>
<dbReference type="EMBL" id="BSXW01000126">
    <property type="protein sequence ID" value="GMF12595.1"/>
    <property type="molecule type" value="Genomic_DNA"/>
</dbReference>
<evidence type="ECO:0000313" key="3">
    <source>
        <dbReference type="EMBL" id="GMF12595.1"/>
    </source>
</evidence>
<evidence type="ECO:0000259" key="2">
    <source>
        <dbReference type="Pfam" id="PF13358"/>
    </source>
</evidence>
<evidence type="ECO:0000256" key="1">
    <source>
        <dbReference type="SAM" id="MobiDB-lite"/>
    </source>
</evidence>
<dbReference type="InterPro" id="IPR038717">
    <property type="entry name" value="Tc1-like_DDE_dom"/>
</dbReference>
<dbReference type="OrthoDB" id="6231388at2759"/>
<accession>A0A9W6WPN1</accession>
<dbReference type="AlphaFoldDB" id="A0A9W6WPN1"/>
<keyword evidence="4" id="KW-1185">Reference proteome</keyword>
<dbReference type="Gene3D" id="3.30.420.10">
    <property type="entry name" value="Ribonuclease H-like superfamily/Ribonuclease H"/>
    <property type="match status" value="1"/>
</dbReference>
<sequence>MRQALTVPGLVVTYGPSTNYPVTSSGDAVQDIETGDWSGEQKQRGGSRKKFVDTHVDFLLDELATTPELTLVQMAEFVEQKFSVSVNRETVRRALDGRSFTVKKLHRDVVARNTTINKQKRYDYVVSFYAALANNKKVFYLDETNFNLWCSRGRGWSRRGQRASQAGAASKGKNIHVIAVISSTGLAYQESQFGSFTADLANEFIRRFLRHIQASTPLNELVLVLDNAPCHSSAKDVFEEQEFQDAELLRLGPYSPMLNPIENVFSVYKSAVKRFLARQRPAILRVPDGVTITEHRGKFLKLAADPLFAEMVTPELCNSAFCHSLPHHQRALRFEDMQVGT</sequence>
<dbReference type="GO" id="GO:0003676">
    <property type="term" value="F:nucleic acid binding"/>
    <property type="evidence" value="ECO:0007669"/>
    <property type="project" value="InterPro"/>
</dbReference>